<accession>A0ABP1CY60</accession>
<evidence type="ECO:0008006" key="4">
    <source>
        <dbReference type="Google" id="ProtNLM"/>
    </source>
</evidence>
<feature type="compositionally biased region" description="Basic and acidic residues" evidence="1">
    <location>
        <begin position="380"/>
        <end position="391"/>
    </location>
</feature>
<feature type="region of interest" description="Disordered" evidence="1">
    <location>
        <begin position="285"/>
        <end position="396"/>
    </location>
</feature>
<feature type="compositionally biased region" description="Low complexity" evidence="1">
    <location>
        <begin position="285"/>
        <end position="313"/>
    </location>
</feature>
<feature type="compositionally biased region" description="Polar residues" evidence="1">
    <location>
        <begin position="324"/>
        <end position="334"/>
    </location>
</feature>
<sequence>MEIHVHSPSVKVVEGRASHSLPVFGDHDKIGGTVHLDPKLASTAGRLTISMEGTFVYVSPKLHDDDESTLRRKPRHVFFTSSVVHPCGDNGSPRSTTSLRGAFAASMRSVRLDRRPSLQDMTGSRRQVFQFAFDVPPPSRPGEEMPPTFSSVVMTGTEARGRTGVERAEVEYKVVALWEGADPSEQARLEAPILLQPDTDFQSLDGLSLEPESWLEIPLRSDRPIPFKCAITLPVPSTFPRSASIPYFVVFTTKPRSPLLAREIAVDATVSVSLLRQVTIVTNQSSPHSSFHSTSTSLSSSNSDDSDAPSSSTRKFLRRMAKSTPISQGHITPSESRRQRKHSHTVKDKPLPDLPPNPGLLETRTLHTDMSIGFPKRPRNRVEPNETHPSLDAHSSLPDGLYKGSMQLNKSMLPSIDWAGLSVKVCELITDNALFFSHDICSISSRSQSSSIKTSCELAYLFGFSSLFLFTNSHCCKASHYARSHDSCLRNEHPCLYAI</sequence>
<name>A0ABP1CY60_9APHY</name>
<evidence type="ECO:0000256" key="1">
    <source>
        <dbReference type="SAM" id="MobiDB-lite"/>
    </source>
</evidence>
<dbReference type="Proteomes" id="UP001497453">
    <property type="component" value="Chromosome 11"/>
</dbReference>
<protein>
    <recommendedName>
        <fullName evidence="4">Arrestin-like N-terminal domain-containing protein</fullName>
    </recommendedName>
</protein>
<organism evidence="2 3">
    <name type="scientific">Somion occarium</name>
    <dbReference type="NCBI Taxonomy" id="3059160"/>
    <lineage>
        <taxon>Eukaryota</taxon>
        <taxon>Fungi</taxon>
        <taxon>Dikarya</taxon>
        <taxon>Basidiomycota</taxon>
        <taxon>Agaricomycotina</taxon>
        <taxon>Agaricomycetes</taxon>
        <taxon>Polyporales</taxon>
        <taxon>Cerrenaceae</taxon>
        <taxon>Somion</taxon>
    </lineage>
</organism>
<evidence type="ECO:0000313" key="3">
    <source>
        <dbReference type="Proteomes" id="UP001497453"/>
    </source>
</evidence>
<dbReference type="EMBL" id="OZ037954">
    <property type="protein sequence ID" value="CAL1699599.1"/>
    <property type="molecule type" value="Genomic_DNA"/>
</dbReference>
<keyword evidence="3" id="KW-1185">Reference proteome</keyword>
<reference evidence="3" key="1">
    <citation type="submission" date="2024-04" db="EMBL/GenBank/DDBJ databases">
        <authorList>
            <person name="Shaw F."/>
            <person name="Minotto A."/>
        </authorList>
    </citation>
    <scope>NUCLEOTIDE SEQUENCE [LARGE SCALE GENOMIC DNA]</scope>
</reference>
<gene>
    <name evidence="2" type="ORF">GFSPODELE1_LOCUS2753</name>
</gene>
<evidence type="ECO:0000313" key="2">
    <source>
        <dbReference type="EMBL" id="CAL1699599.1"/>
    </source>
</evidence>
<proteinExistence type="predicted"/>